<evidence type="ECO:0000256" key="3">
    <source>
        <dbReference type="ARBA" id="ARBA00022989"/>
    </source>
</evidence>
<feature type="transmembrane region" description="Helical" evidence="6">
    <location>
        <begin position="603"/>
        <end position="623"/>
    </location>
</feature>
<evidence type="ECO:0008006" key="9">
    <source>
        <dbReference type="Google" id="ProtNLM"/>
    </source>
</evidence>
<organism evidence="7 8">
    <name type="scientific">Emericella nidulans (strain FGSC A4 / ATCC 38163 / CBS 112.46 / NRRL 194 / M139)</name>
    <name type="common">Aspergillus nidulans</name>
    <dbReference type="NCBI Taxonomy" id="227321"/>
    <lineage>
        <taxon>Eukaryota</taxon>
        <taxon>Fungi</taxon>
        <taxon>Dikarya</taxon>
        <taxon>Ascomycota</taxon>
        <taxon>Pezizomycotina</taxon>
        <taxon>Eurotiomycetes</taxon>
        <taxon>Eurotiomycetidae</taxon>
        <taxon>Eurotiales</taxon>
        <taxon>Aspergillaceae</taxon>
        <taxon>Aspergillus</taxon>
        <taxon>Aspergillus subgen. Nidulantes</taxon>
    </lineage>
</organism>
<dbReference type="PANTHER" id="PTHR42057:SF2">
    <property type="entry name" value="F-BOX DOMAIN PROTEIN (AFU_ORTHOLOGUE AFUA_4G00200)-RELATED"/>
    <property type="match status" value="1"/>
</dbReference>
<keyword evidence="8" id="KW-1185">Reference proteome</keyword>
<evidence type="ECO:0000256" key="4">
    <source>
        <dbReference type="ARBA" id="ARBA00023136"/>
    </source>
</evidence>
<keyword evidence="3 6" id="KW-1133">Transmembrane helix</keyword>
<dbReference type="InterPro" id="IPR036259">
    <property type="entry name" value="MFS_trans_sf"/>
</dbReference>
<reference evidence="8" key="1">
    <citation type="journal article" date="2005" name="Nature">
        <title>Sequencing of Aspergillus nidulans and comparative analysis with A. fumigatus and A. oryzae.</title>
        <authorList>
            <person name="Galagan J.E."/>
            <person name="Calvo S.E."/>
            <person name="Cuomo C."/>
            <person name="Ma L.J."/>
            <person name="Wortman J.R."/>
            <person name="Batzoglou S."/>
            <person name="Lee S.I."/>
            <person name="Basturkmen M."/>
            <person name="Spevak C.C."/>
            <person name="Clutterbuck J."/>
            <person name="Kapitonov V."/>
            <person name="Jurka J."/>
            <person name="Scazzocchio C."/>
            <person name="Farman M."/>
            <person name="Butler J."/>
            <person name="Purcell S."/>
            <person name="Harris S."/>
            <person name="Braus G.H."/>
            <person name="Draht O."/>
            <person name="Busch S."/>
            <person name="D'Enfert C."/>
            <person name="Bouchier C."/>
            <person name="Goldman G.H."/>
            <person name="Bell-Pedersen D."/>
            <person name="Griffiths-Jones S."/>
            <person name="Doonan J.H."/>
            <person name="Yu J."/>
            <person name="Vienken K."/>
            <person name="Pain A."/>
            <person name="Freitag M."/>
            <person name="Selker E.U."/>
            <person name="Archer D.B."/>
            <person name="Penalva M.A."/>
            <person name="Oakley B.R."/>
            <person name="Momany M."/>
            <person name="Tanaka T."/>
            <person name="Kumagai T."/>
            <person name="Asai K."/>
            <person name="Machida M."/>
            <person name="Nierman W.C."/>
            <person name="Denning D.W."/>
            <person name="Caddick M."/>
            <person name="Hynes M."/>
            <person name="Paoletti M."/>
            <person name="Fischer R."/>
            <person name="Miller B."/>
            <person name="Dyer P."/>
            <person name="Sachs M.S."/>
            <person name="Osmani S.A."/>
            <person name="Birren B.W."/>
        </authorList>
    </citation>
    <scope>NUCLEOTIDE SEQUENCE [LARGE SCALE GENOMIC DNA]</scope>
    <source>
        <strain evidence="8">FGSC A4 / ATCC 38163 / CBS 112.46 / NRRL 194 / M139</strain>
    </source>
</reference>
<evidence type="ECO:0000256" key="6">
    <source>
        <dbReference type="SAM" id="Phobius"/>
    </source>
</evidence>
<keyword evidence="2 6" id="KW-0812">Transmembrane</keyword>
<dbReference type="OrthoDB" id="6612291at2759"/>
<name>Q5B2G7_EMENI</name>
<dbReference type="GO" id="GO:0008643">
    <property type="term" value="P:carbohydrate transport"/>
    <property type="evidence" value="ECO:0000318"/>
    <property type="project" value="GO_Central"/>
</dbReference>
<dbReference type="HOGENOM" id="CLU_393805_0_0_1"/>
<protein>
    <recommendedName>
        <fullName evidence="9">Major facilitator superfamily (MFS) profile domain-containing protein</fullName>
    </recommendedName>
</protein>
<dbReference type="GO" id="GO:0016020">
    <property type="term" value="C:membrane"/>
    <property type="evidence" value="ECO:0000318"/>
    <property type="project" value="GO_Central"/>
</dbReference>
<sequence length="700" mass="80129">MARLMSFPPEILDRLFFYADSTTRKNLRCSSHVLSAIGQRWVFDCLTVSLTDASCGRLDHIISRPVLAKCVTKLYMNTWNLDNEVSDWDYLQSQEFQYQENGRSRTSLGERLWNAFDRLKELPRLESLILRFHDDCGETEFDNCLQGLAVRDVILTRFLSAVVALPRPLRELGLLDFQNVYFNETQTAANRNKVLNSLQILRLDVTNVDREESQFVHARNAQDCYRKLPRSWLKPTMANLEHLTLYSRLRAGFCPKLDLRGLHFPRLRSLSLGNYAFMHDSQLDWILSHGSTLLELYLDQCTIIYEAALSFNVDEPIPVSATILSLEDFHPHPDLVVDRLYASYSGRWANYFRAFQNALPHLRHFRFGFTPGRWTRRILPFEQDMQIAIGFHQQCYMEYILAERDAILGAIQLESGENTSRSLLSVFQNDHVKTRQRVLLAWWVQFMNQAGGINLVVYYAPSMLVQNVGLSARLAQILGGCINMMFMFGSIVPSFFLDRMGRRNTMIAGCAGLSLCMMMISALLSQAKTSNGHSYSSAAVTFFFLYMLVFGMSVNCVPWVYVPEILPLAARTRGTAIGISSNWLWNFTVVMITPVIINRLHWKAYLIFMVTNALFVPAFYFFYPETSNLRLEDVDYIFSRSGDPVKNAQQILAELKLNGHVDALQGSGSQISPSRHFSEEKGVHEARNETKLAPAESRST</sequence>
<dbReference type="PANTHER" id="PTHR42057">
    <property type="entry name" value="F-BOX DOMAIN PROTEIN (AFU_ORTHOLOGUE AFUA_4G00200)"/>
    <property type="match status" value="1"/>
</dbReference>
<reference evidence="8" key="2">
    <citation type="journal article" date="2009" name="Fungal Genet. Biol.">
        <title>The 2008 update of the Aspergillus nidulans genome annotation: a community effort.</title>
        <authorList>
            <person name="Wortman J.R."/>
            <person name="Gilsenan J.M."/>
            <person name="Joardar V."/>
            <person name="Deegan J."/>
            <person name="Clutterbuck J."/>
            <person name="Andersen M.R."/>
            <person name="Archer D."/>
            <person name="Bencina M."/>
            <person name="Braus G."/>
            <person name="Coutinho P."/>
            <person name="von Dohren H."/>
            <person name="Doonan J."/>
            <person name="Driessen A.J."/>
            <person name="Durek P."/>
            <person name="Espeso E."/>
            <person name="Fekete E."/>
            <person name="Flipphi M."/>
            <person name="Estrada C.G."/>
            <person name="Geysens S."/>
            <person name="Goldman G."/>
            <person name="de Groot P.W."/>
            <person name="Hansen K."/>
            <person name="Harris S.D."/>
            <person name="Heinekamp T."/>
            <person name="Helmstaedt K."/>
            <person name="Henrissat B."/>
            <person name="Hofmann G."/>
            <person name="Homan T."/>
            <person name="Horio T."/>
            <person name="Horiuchi H."/>
            <person name="James S."/>
            <person name="Jones M."/>
            <person name="Karaffa L."/>
            <person name="Karanyi Z."/>
            <person name="Kato M."/>
            <person name="Keller N."/>
            <person name="Kelly D.E."/>
            <person name="Kiel J.A."/>
            <person name="Kim J.M."/>
            <person name="van der Klei I.J."/>
            <person name="Klis F.M."/>
            <person name="Kovalchuk A."/>
            <person name="Krasevec N."/>
            <person name="Kubicek C.P."/>
            <person name="Liu B."/>
            <person name="Maccabe A."/>
            <person name="Meyer V."/>
            <person name="Mirabito P."/>
            <person name="Miskei M."/>
            <person name="Mos M."/>
            <person name="Mullins J."/>
            <person name="Nelson D.R."/>
            <person name="Nielsen J."/>
            <person name="Oakley B.R."/>
            <person name="Osmani S.A."/>
            <person name="Pakula T."/>
            <person name="Paszewski A."/>
            <person name="Paulsen I."/>
            <person name="Pilsyk S."/>
            <person name="Pocsi I."/>
            <person name="Punt P.J."/>
            <person name="Ram A.F."/>
            <person name="Ren Q."/>
            <person name="Robellet X."/>
            <person name="Robson G."/>
            <person name="Seiboth B."/>
            <person name="van Solingen P."/>
            <person name="Specht T."/>
            <person name="Sun J."/>
            <person name="Taheri-Talesh N."/>
            <person name="Takeshita N."/>
            <person name="Ussery D."/>
            <person name="vanKuyk P.A."/>
            <person name="Visser H."/>
            <person name="van de Vondervoort P.J."/>
            <person name="de Vries R.P."/>
            <person name="Walton J."/>
            <person name="Xiang X."/>
            <person name="Xiong Y."/>
            <person name="Zeng A.P."/>
            <person name="Brandt B.W."/>
            <person name="Cornell M.J."/>
            <person name="van den Hondel C.A."/>
            <person name="Visser J."/>
            <person name="Oliver S.G."/>
            <person name="Turner G."/>
        </authorList>
    </citation>
    <scope>GENOME REANNOTATION</scope>
    <source>
        <strain evidence="8">FGSC A4 / ATCC 38163 / CBS 112.46 / NRRL 194 / M139</strain>
    </source>
</reference>
<keyword evidence="4 6" id="KW-0472">Membrane</keyword>
<dbReference type="RefSeq" id="XP_662867.1">
    <property type="nucleotide sequence ID" value="XM_657775.1"/>
</dbReference>
<dbReference type="Proteomes" id="UP000000560">
    <property type="component" value="Chromosome V"/>
</dbReference>
<proteinExistence type="predicted"/>
<evidence type="ECO:0000256" key="1">
    <source>
        <dbReference type="ARBA" id="ARBA00004370"/>
    </source>
</evidence>
<evidence type="ECO:0000313" key="7">
    <source>
        <dbReference type="EMBL" id="CBF82220.1"/>
    </source>
</evidence>
<evidence type="ECO:0000256" key="2">
    <source>
        <dbReference type="ARBA" id="ARBA00022692"/>
    </source>
</evidence>
<dbReference type="KEGG" id="ani:ANIA_05263"/>
<evidence type="ECO:0000256" key="5">
    <source>
        <dbReference type="SAM" id="MobiDB-lite"/>
    </source>
</evidence>
<accession>Q5B2G7</accession>
<dbReference type="FunFam" id="1.20.1250.20:FF:001021">
    <property type="entry name" value="MFS sugar transporter, putative (AFU_orthologue AFUA_5G06720)"/>
    <property type="match status" value="1"/>
</dbReference>
<feature type="transmembrane region" description="Helical" evidence="6">
    <location>
        <begin position="539"/>
        <end position="562"/>
    </location>
</feature>
<evidence type="ECO:0000313" key="8">
    <source>
        <dbReference type="Proteomes" id="UP000000560"/>
    </source>
</evidence>
<comment type="subcellular location">
    <subcellularLocation>
        <location evidence="1">Membrane</location>
    </subcellularLocation>
</comment>
<dbReference type="Gene3D" id="1.20.1250.20">
    <property type="entry name" value="MFS general substrate transporter like domains"/>
    <property type="match status" value="1"/>
</dbReference>
<dbReference type="InParanoid" id="Q5B2G7"/>
<feature type="region of interest" description="Disordered" evidence="5">
    <location>
        <begin position="666"/>
        <end position="700"/>
    </location>
</feature>
<feature type="transmembrane region" description="Helical" evidence="6">
    <location>
        <begin position="506"/>
        <end position="527"/>
    </location>
</feature>
<feature type="transmembrane region" description="Helical" evidence="6">
    <location>
        <begin position="574"/>
        <end position="597"/>
    </location>
</feature>
<dbReference type="eggNOG" id="KOG0254">
    <property type="taxonomic scope" value="Eukaryota"/>
</dbReference>
<dbReference type="Pfam" id="PF00083">
    <property type="entry name" value="Sugar_tr"/>
    <property type="match status" value="1"/>
</dbReference>
<accession>C8VH26</accession>
<feature type="compositionally biased region" description="Basic and acidic residues" evidence="5">
    <location>
        <begin position="676"/>
        <end position="690"/>
    </location>
</feature>
<dbReference type="InterPro" id="IPR005828">
    <property type="entry name" value="MFS_sugar_transport-like"/>
</dbReference>
<feature type="compositionally biased region" description="Polar residues" evidence="5">
    <location>
        <begin position="666"/>
        <end position="675"/>
    </location>
</feature>
<dbReference type="SUPFAM" id="SSF103473">
    <property type="entry name" value="MFS general substrate transporter"/>
    <property type="match status" value="1"/>
</dbReference>
<dbReference type="GO" id="GO:0005351">
    <property type="term" value="F:carbohydrate:proton symporter activity"/>
    <property type="evidence" value="ECO:0000318"/>
    <property type="project" value="GO_Central"/>
</dbReference>
<dbReference type="AlphaFoldDB" id="Q5B2G7"/>
<dbReference type="EMBL" id="BN001305">
    <property type="protein sequence ID" value="CBF82220.1"/>
    <property type="molecule type" value="Genomic_DNA"/>
</dbReference>
<feature type="transmembrane region" description="Helical" evidence="6">
    <location>
        <begin position="438"/>
        <end position="460"/>
    </location>
</feature>
<feature type="transmembrane region" description="Helical" evidence="6">
    <location>
        <begin position="472"/>
        <end position="497"/>
    </location>
</feature>
<gene>
    <name evidence="7" type="ORF">ANIA_05263</name>
</gene>
<dbReference type="GeneID" id="2871554"/>
<dbReference type="SUPFAM" id="SSF52047">
    <property type="entry name" value="RNI-like"/>
    <property type="match status" value="1"/>
</dbReference>